<keyword evidence="2 4" id="KW-0547">Nucleotide-binding</keyword>
<name>A0A0G1EZD9_9BACT</name>
<dbReference type="Gene3D" id="3.30.1330.20">
    <property type="entry name" value="Tubulin/FtsZ, C-terminal domain"/>
    <property type="match status" value="1"/>
</dbReference>
<dbReference type="PROSITE" id="PS01135">
    <property type="entry name" value="FTSZ_2"/>
    <property type="match status" value="1"/>
</dbReference>
<dbReference type="CDD" id="cd02201">
    <property type="entry name" value="FtsZ_type1"/>
    <property type="match status" value="1"/>
</dbReference>
<dbReference type="Pfam" id="PF00091">
    <property type="entry name" value="Tubulin"/>
    <property type="match status" value="1"/>
</dbReference>
<keyword evidence="4 6" id="KW-0717">Septation</keyword>
<dbReference type="InterPro" id="IPR000158">
    <property type="entry name" value="Cell_div_FtsZ"/>
</dbReference>
<feature type="binding site" evidence="4">
    <location>
        <position position="202"/>
    </location>
    <ligand>
        <name>GTP</name>
        <dbReference type="ChEBI" id="CHEBI:37565"/>
    </ligand>
</feature>
<dbReference type="PROSITE" id="PS01134">
    <property type="entry name" value="FTSZ_1"/>
    <property type="match status" value="1"/>
</dbReference>
<dbReference type="PANTHER" id="PTHR30314:SF3">
    <property type="entry name" value="MITOCHONDRIAL DIVISION PROTEIN FSZA"/>
    <property type="match status" value="1"/>
</dbReference>
<evidence type="ECO:0000259" key="8">
    <source>
        <dbReference type="SMART" id="SM00864"/>
    </source>
</evidence>
<feature type="domain" description="Tubulin/FtsZ 2-layer sandwich" evidence="9">
    <location>
        <begin position="222"/>
        <end position="339"/>
    </location>
</feature>
<evidence type="ECO:0000256" key="1">
    <source>
        <dbReference type="ARBA" id="ARBA00009690"/>
    </source>
</evidence>
<dbReference type="InterPro" id="IPR020805">
    <property type="entry name" value="Cell_div_FtsZ_CS"/>
</dbReference>
<evidence type="ECO:0000256" key="4">
    <source>
        <dbReference type="HAMAP-Rule" id="MF_00909"/>
    </source>
</evidence>
<dbReference type="Proteomes" id="UP000034611">
    <property type="component" value="Unassembled WGS sequence"/>
</dbReference>
<dbReference type="EMBL" id="LCEY01000032">
    <property type="protein sequence ID" value="KKS79988.1"/>
    <property type="molecule type" value="Genomic_DNA"/>
</dbReference>
<dbReference type="FunFam" id="3.40.50.1440:FF:000001">
    <property type="entry name" value="Cell division protein FtsZ"/>
    <property type="match status" value="1"/>
</dbReference>
<feature type="binding site" evidence="4">
    <location>
        <position position="158"/>
    </location>
    <ligand>
        <name>GTP</name>
        <dbReference type="ChEBI" id="CHEBI:37565"/>
    </ligand>
</feature>
<reference evidence="10 11" key="1">
    <citation type="journal article" date="2015" name="Nature">
        <title>rRNA introns, odd ribosomes, and small enigmatic genomes across a large radiation of phyla.</title>
        <authorList>
            <person name="Brown C.T."/>
            <person name="Hug L.A."/>
            <person name="Thomas B.C."/>
            <person name="Sharon I."/>
            <person name="Castelle C.J."/>
            <person name="Singh A."/>
            <person name="Wilkins M.J."/>
            <person name="Williams K.H."/>
            <person name="Banfield J.F."/>
        </authorList>
    </citation>
    <scope>NUCLEOTIDE SEQUENCE [LARGE SCALE GENOMIC DNA]</scope>
</reference>
<gene>
    <name evidence="4" type="primary">ftsZ</name>
    <name evidence="10" type="ORF">UV56_C0032G0006</name>
</gene>
<accession>A0A0G1EZD9</accession>
<dbReference type="SUPFAM" id="SSF52490">
    <property type="entry name" value="Tubulin nucleotide-binding domain-like"/>
    <property type="match status" value="1"/>
</dbReference>
<dbReference type="GO" id="GO:0051258">
    <property type="term" value="P:protein polymerization"/>
    <property type="evidence" value="ECO:0007669"/>
    <property type="project" value="UniProtKB-UniRule"/>
</dbReference>
<evidence type="ECO:0000259" key="9">
    <source>
        <dbReference type="SMART" id="SM00865"/>
    </source>
</evidence>
<evidence type="ECO:0000313" key="10">
    <source>
        <dbReference type="EMBL" id="KKS79988.1"/>
    </source>
</evidence>
<comment type="caution">
    <text evidence="10">The sequence shown here is derived from an EMBL/GenBank/DDBJ whole genome shotgun (WGS) entry which is preliminary data.</text>
</comment>
<keyword evidence="4 6" id="KW-0132">Cell division</keyword>
<protein>
    <recommendedName>
        <fullName evidence="4 5">Cell division protein FtsZ</fullName>
    </recommendedName>
</protein>
<feature type="binding site" evidence="4">
    <location>
        <position position="154"/>
    </location>
    <ligand>
        <name>GTP</name>
        <dbReference type="ChEBI" id="CHEBI:37565"/>
    </ligand>
</feature>
<dbReference type="Gene3D" id="3.40.50.1440">
    <property type="entry name" value="Tubulin/FtsZ, GTPase domain"/>
    <property type="match status" value="1"/>
</dbReference>
<dbReference type="GO" id="GO:0005737">
    <property type="term" value="C:cytoplasm"/>
    <property type="evidence" value="ECO:0007669"/>
    <property type="project" value="UniProtKB-SubCell"/>
</dbReference>
<comment type="subunit">
    <text evidence="4">Homodimer. Polymerizes to form a dynamic ring structure in a strictly GTP-dependent manner. Interacts directly with several other division proteins.</text>
</comment>
<proteinExistence type="inferred from homology"/>
<comment type="subcellular location">
    <subcellularLocation>
        <location evidence="4">Cytoplasm</location>
    </subcellularLocation>
    <text evidence="4">Assembles at midcell at the inner surface of the cytoplasmic membrane.</text>
</comment>
<keyword evidence="4" id="KW-0963">Cytoplasm</keyword>
<sequence length="404" mass="42223">MLKFITRDTICASTMALVKPDSARIAKIKVVGVGGGGSNAVASMVDSGQILGVEFIVANTDAQVLLANSAPTKLQIGEKLTKGLGVGGDPEIGAQAAEESVEKIKELLVDTDMAFVTAGMGGGTGTGASPIIARQAKESGALTVGIVTKPFAFEGNRRAILADEGIERLRKEVDTLLVIPNQRLMDVIDRKMTLMEAFKVADSVLGQAVAGIAEIITTPGLVNVDFADVKAIMQGAGTALLGIGTGVGENRAQMAARAAVSSPLLDLSIEGARGILFNIAGGEDLTMFEVDEAARIISGQADPDANIIFGAVIKNDYSDQIKITVVATGFDETRARIAQMSQPSIASIPSSTTGIQDGQNDDKNKEAVEGTETMEPSSEVMETPEEKDEFGEKFEIPAFLRKGH</sequence>
<dbReference type="NCBIfam" id="TIGR00065">
    <property type="entry name" value="ftsZ"/>
    <property type="match status" value="1"/>
</dbReference>
<dbReference type="InterPro" id="IPR024757">
    <property type="entry name" value="FtsZ_C"/>
</dbReference>
<evidence type="ECO:0000256" key="7">
    <source>
        <dbReference type="SAM" id="MobiDB-lite"/>
    </source>
</evidence>
<dbReference type="GO" id="GO:0032153">
    <property type="term" value="C:cell division site"/>
    <property type="evidence" value="ECO:0007669"/>
    <property type="project" value="UniProtKB-UniRule"/>
</dbReference>
<dbReference type="GO" id="GO:0043093">
    <property type="term" value="P:FtsZ-dependent cytokinesis"/>
    <property type="evidence" value="ECO:0007669"/>
    <property type="project" value="UniProtKB-UniRule"/>
</dbReference>
<organism evidence="10 11">
    <name type="scientific">Candidatus Woesebacteria bacterium GW2011_GWC1_43_10b</name>
    <dbReference type="NCBI Taxonomy" id="1618585"/>
    <lineage>
        <taxon>Bacteria</taxon>
        <taxon>Candidatus Woeseibacteriota</taxon>
    </lineage>
</organism>
<dbReference type="AlphaFoldDB" id="A0A0G1EZD9"/>
<dbReference type="GO" id="GO:0003924">
    <property type="term" value="F:GTPase activity"/>
    <property type="evidence" value="ECO:0007669"/>
    <property type="project" value="UniProtKB-UniRule"/>
</dbReference>
<feature type="binding site" evidence="4">
    <location>
        <begin position="123"/>
        <end position="125"/>
    </location>
    <ligand>
        <name>GTP</name>
        <dbReference type="ChEBI" id="CHEBI:37565"/>
    </ligand>
</feature>
<dbReference type="SMART" id="SM00864">
    <property type="entry name" value="Tubulin"/>
    <property type="match status" value="1"/>
</dbReference>
<dbReference type="InterPro" id="IPR018316">
    <property type="entry name" value="Tubulin/FtsZ_2-layer-sand-dom"/>
</dbReference>
<evidence type="ECO:0000256" key="2">
    <source>
        <dbReference type="ARBA" id="ARBA00022741"/>
    </source>
</evidence>
<comment type="function">
    <text evidence="4 6">Essential cell division protein that forms a contractile ring structure (Z ring) at the future cell division site. The regulation of the ring assembly controls the timing and the location of cell division. One of the functions of the FtsZ ring is to recruit other cell division proteins to the septum to produce a new cell wall between the dividing cells. Binds GTP and shows GTPase activity.</text>
</comment>
<dbReference type="SUPFAM" id="SSF55307">
    <property type="entry name" value="Tubulin C-terminal domain-like"/>
    <property type="match status" value="1"/>
</dbReference>
<dbReference type="SMART" id="SM00865">
    <property type="entry name" value="Tubulin_C"/>
    <property type="match status" value="1"/>
</dbReference>
<feature type="domain" description="Tubulin/FtsZ GTPase" evidence="8">
    <location>
        <begin position="27"/>
        <end position="220"/>
    </location>
</feature>
<dbReference type="InterPro" id="IPR045061">
    <property type="entry name" value="FtsZ/CetZ"/>
</dbReference>
<dbReference type="InterPro" id="IPR008280">
    <property type="entry name" value="Tub_FtsZ_C"/>
</dbReference>
<feature type="region of interest" description="Disordered" evidence="7">
    <location>
        <begin position="343"/>
        <end position="404"/>
    </location>
</feature>
<dbReference type="InterPro" id="IPR036525">
    <property type="entry name" value="Tubulin/FtsZ_GTPase_sf"/>
</dbReference>
<dbReference type="Pfam" id="PF12327">
    <property type="entry name" value="FtsZ_C"/>
    <property type="match status" value="1"/>
</dbReference>
<dbReference type="InterPro" id="IPR003008">
    <property type="entry name" value="Tubulin_FtsZ_GTPase"/>
</dbReference>
<keyword evidence="4 6" id="KW-0131">Cell cycle</keyword>
<comment type="similarity">
    <text evidence="1 4 6">Belongs to the FtsZ family.</text>
</comment>
<evidence type="ECO:0000256" key="5">
    <source>
        <dbReference type="NCBIfam" id="TIGR00065"/>
    </source>
</evidence>
<feature type="compositionally biased region" description="Polar residues" evidence="7">
    <location>
        <begin position="343"/>
        <end position="358"/>
    </location>
</feature>
<dbReference type="GO" id="GO:0000917">
    <property type="term" value="P:division septum assembly"/>
    <property type="evidence" value="ECO:0007669"/>
    <property type="project" value="UniProtKB-KW"/>
</dbReference>
<keyword evidence="3 4" id="KW-0342">GTP-binding</keyword>
<evidence type="ECO:0000256" key="3">
    <source>
        <dbReference type="ARBA" id="ARBA00023134"/>
    </source>
</evidence>
<dbReference type="InterPro" id="IPR037103">
    <property type="entry name" value="Tubulin/FtsZ-like_C"/>
</dbReference>
<dbReference type="HAMAP" id="MF_00909">
    <property type="entry name" value="FtsZ"/>
    <property type="match status" value="1"/>
</dbReference>
<dbReference type="PANTHER" id="PTHR30314">
    <property type="entry name" value="CELL DIVISION PROTEIN FTSZ-RELATED"/>
    <property type="match status" value="1"/>
</dbReference>
<dbReference type="GO" id="GO:0005525">
    <property type="term" value="F:GTP binding"/>
    <property type="evidence" value="ECO:0007669"/>
    <property type="project" value="UniProtKB-UniRule"/>
</dbReference>
<feature type="binding site" evidence="4">
    <location>
        <begin position="35"/>
        <end position="39"/>
    </location>
    <ligand>
        <name>GTP</name>
        <dbReference type="ChEBI" id="CHEBI:37565"/>
    </ligand>
</feature>
<evidence type="ECO:0000256" key="6">
    <source>
        <dbReference type="RuleBase" id="RU000631"/>
    </source>
</evidence>
<dbReference type="PATRIC" id="fig|1618585.3.peg.359"/>
<dbReference type="PRINTS" id="PR00423">
    <property type="entry name" value="CELLDVISFTSZ"/>
</dbReference>
<evidence type="ECO:0000313" key="11">
    <source>
        <dbReference type="Proteomes" id="UP000034611"/>
    </source>
</evidence>